<dbReference type="Proteomes" id="UP000078348">
    <property type="component" value="Unassembled WGS sequence"/>
</dbReference>
<dbReference type="OrthoDB" id="72053at2759"/>
<dbReference type="Pfam" id="PF00085">
    <property type="entry name" value="Thioredoxin"/>
    <property type="match status" value="1"/>
</dbReference>
<dbReference type="AlphaFoldDB" id="A0A196SJ37"/>
<name>A0A196SJ37_BLAHN</name>
<evidence type="ECO:0000313" key="5">
    <source>
        <dbReference type="Proteomes" id="UP000078348"/>
    </source>
</evidence>
<keyword evidence="1" id="KW-0472">Membrane</keyword>
<protein>
    <submittedName>
        <fullName evidence="4">Thioredoxin domain-containing protein 1</fullName>
    </submittedName>
</protein>
<evidence type="ECO:0000256" key="1">
    <source>
        <dbReference type="SAM" id="Phobius"/>
    </source>
</evidence>
<dbReference type="Gene3D" id="3.40.30.10">
    <property type="entry name" value="Glutaredoxin"/>
    <property type="match status" value="1"/>
</dbReference>
<feature type="domain" description="Thioredoxin" evidence="3">
    <location>
        <begin position="21"/>
        <end position="98"/>
    </location>
</feature>
<evidence type="ECO:0000256" key="2">
    <source>
        <dbReference type="SAM" id="SignalP"/>
    </source>
</evidence>
<dbReference type="GO" id="GO:0005783">
    <property type="term" value="C:endoplasmic reticulum"/>
    <property type="evidence" value="ECO:0007669"/>
    <property type="project" value="TreeGrafter"/>
</dbReference>
<feature type="signal peptide" evidence="2">
    <location>
        <begin position="1"/>
        <end position="18"/>
    </location>
</feature>
<dbReference type="SUPFAM" id="SSF52833">
    <property type="entry name" value="Thioredoxin-like"/>
    <property type="match status" value="1"/>
</dbReference>
<accession>A0A196SJ37</accession>
<feature type="transmembrane region" description="Helical" evidence="1">
    <location>
        <begin position="120"/>
        <end position="146"/>
    </location>
</feature>
<feature type="chain" id="PRO_5008274657" evidence="2">
    <location>
        <begin position="19"/>
        <end position="157"/>
    </location>
</feature>
<comment type="caution">
    <text evidence="4">The sequence shown here is derived from an EMBL/GenBank/DDBJ whole genome shotgun (WGS) entry which is preliminary data.</text>
</comment>
<dbReference type="InterPro" id="IPR013766">
    <property type="entry name" value="Thioredoxin_domain"/>
</dbReference>
<organism evidence="4 5">
    <name type="scientific">Blastocystis sp. subtype 1 (strain ATCC 50177 / NandII)</name>
    <dbReference type="NCBI Taxonomy" id="478820"/>
    <lineage>
        <taxon>Eukaryota</taxon>
        <taxon>Sar</taxon>
        <taxon>Stramenopiles</taxon>
        <taxon>Bigyra</taxon>
        <taxon>Opalozoa</taxon>
        <taxon>Opalinata</taxon>
        <taxon>Blastocystidae</taxon>
        <taxon>Blastocystis</taxon>
    </lineage>
</organism>
<dbReference type="GO" id="GO:0003756">
    <property type="term" value="F:protein disulfide isomerase activity"/>
    <property type="evidence" value="ECO:0007669"/>
    <property type="project" value="TreeGrafter"/>
</dbReference>
<proteinExistence type="predicted"/>
<keyword evidence="5" id="KW-1185">Reference proteome</keyword>
<keyword evidence="1" id="KW-1133">Transmembrane helix</keyword>
<gene>
    <name evidence="4" type="ORF">AV274_2270</name>
</gene>
<keyword evidence="1" id="KW-0812">Transmembrane</keyword>
<sequence length="157" mass="17769">MRAMRLVMSLLLCALCVCKSVQLTDENFYKETLLSGKRGNWFIKFYTNWCTQSKKLAPIWIDLTNKNEGKVNFGEVNAMENNELTQRFGVTNYPTLIYIVGVCVYKNLGEMIQHQMNTQPLILCAILVAIGICMGVTLGMIAHVVLKEPAVDTKKEE</sequence>
<dbReference type="STRING" id="478820.A0A196SJ37"/>
<keyword evidence="2" id="KW-0732">Signal</keyword>
<evidence type="ECO:0000313" key="4">
    <source>
        <dbReference type="EMBL" id="OAO15954.1"/>
    </source>
</evidence>
<dbReference type="EMBL" id="LXWW01000106">
    <property type="protein sequence ID" value="OAO15954.1"/>
    <property type="molecule type" value="Genomic_DNA"/>
</dbReference>
<evidence type="ECO:0000259" key="3">
    <source>
        <dbReference type="Pfam" id="PF00085"/>
    </source>
</evidence>
<reference evidence="4 5" key="1">
    <citation type="submission" date="2016-05" db="EMBL/GenBank/DDBJ databases">
        <title>Nuclear genome of Blastocystis sp. subtype 1 NandII.</title>
        <authorList>
            <person name="Gentekaki E."/>
            <person name="Curtis B."/>
            <person name="Stairs C."/>
            <person name="Eme L."/>
            <person name="Herman E."/>
            <person name="Klimes V."/>
            <person name="Arias M.C."/>
            <person name="Elias M."/>
            <person name="Hilliou F."/>
            <person name="Klute M."/>
            <person name="Malik S.-B."/>
            <person name="Pightling A."/>
            <person name="Rachubinski R."/>
            <person name="Salas D."/>
            <person name="Schlacht A."/>
            <person name="Suga H."/>
            <person name="Archibald J."/>
            <person name="Ball S.G."/>
            <person name="Clark G."/>
            <person name="Dacks J."/>
            <person name="Van Der Giezen M."/>
            <person name="Tsaousis A."/>
            <person name="Roger A."/>
        </authorList>
    </citation>
    <scope>NUCLEOTIDE SEQUENCE [LARGE SCALE GENOMIC DNA]</scope>
    <source>
        <strain evidence="5">ATCC 50177 / NandII</strain>
    </source>
</reference>
<dbReference type="InterPro" id="IPR036249">
    <property type="entry name" value="Thioredoxin-like_sf"/>
</dbReference>
<dbReference type="GO" id="GO:0006457">
    <property type="term" value="P:protein folding"/>
    <property type="evidence" value="ECO:0007669"/>
    <property type="project" value="TreeGrafter"/>
</dbReference>
<dbReference type="CDD" id="cd02961">
    <property type="entry name" value="PDI_a_family"/>
    <property type="match status" value="1"/>
</dbReference>
<dbReference type="InterPro" id="IPR051063">
    <property type="entry name" value="PDI"/>
</dbReference>
<dbReference type="PANTHER" id="PTHR45672">
    <property type="entry name" value="PROTEIN DISULFIDE-ISOMERASE C17H9.14C-RELATED"/>
    <property type="match status" value="1"/>
</dbReference>